<feature type="compositionally biased region" description="Low complexity" evidence="1">
    <location>
        <begin position="193"/>
        <end position="206"/>
    </location>
</feature>
<evidence type="ECO:0000313" key="2">
    <source>
        <dbReference type="EMBL" id="MFC5994126.1"/>
    </source>
</evidence>
<evidence type="ECO:0000313" key="3">
    <source>
        <dbReference type="Proteomes" id="UP001596302"/>
    </source>
</evidence>
<accession>A0ABW1J068</accession>
<feature type="compositionally biased region" description="Basic and acidic residues" evidence="1">
    <location>
        <begin position="269"/>
        <end position="292"/>
    </location>
</feature>
<comment type="caution">
    <text evidence="2">The sequence shown here is derived from an EMBL/GenBank/DDBJ whole genome shotgun (WGS) entry which is preliminary data.</text>
</comment>
<sequence length="304" mass="32128">MAAPVSLLDMLLTLLNDPAAKAAFVDDPKGFLADCGLDHLTADDVHDAIVLAADNEPHEYARHQHGQTEAAHLTPAPPVTHHHGEDAHDQAVRYLNNYITNNYLDARQTNIDNSFHQHVDTDGGDFDQRLDLHPTNATGDGAVAIGGDNHGPITTGDHNVVGDHNNTVDGNNDTTGFGRGDVSSLTGVTADHGSAVSGTGTATGSDTDSHNELNNFGKGAINTADHGSTATQTTSDTHTDSHDDSSTHTDNHSLTDSHDSSETASHNDTAVDSHDHTELASHNTDTTDSHDTLHVLSDNSHFHV</sequence>
<reference evidence="3" key="1">
    <citation type="journal article" date="2019" name="Int. J. Syst. Evol. Microbiol.">
        <title>The Global Catalogue of Microorganisms (GCM) 10K type strain sequencing project: providing services to taxonomists for standard genome sequencing and annotation.</title>
        <authorList>
            <consortium name="The Broad Institute Genomics Platform"/>
            <consortium name="The Broad Institute Genome Sequencing Center for Infectious Disease"/>
            <person name="Wu L."/>
            <person name="Ma J."/>
        </authorList>
    </citation>
    <scope>NUCLEOTIDE SEQUENCE [LARGE SCALE GENOMIC DNA]</scope>
    <source>
        <strain evidence="3">CCM 8391</strain>
    </source>
</reference>
<dbReference type="Proteomes" id="UP001596302">
    <property type="component" value="Unassembled WGS sequence"/>
</dbReference>
<organism evidence="2 3">
    <name type="scientific">Pseudonocardia hispaniensis</name>
    <dbReference type="NCBI Taxonomy" id="904933"/>
    <lineage>
        <taxon>Bacteria</taxon>
        <taxon>Bacillati</taxon>
        <taxon>Actinomycetota</taxon>
        <taxon>Actinomycetes</taxon>
        <taxon>Pseudonocardiales</taxon>
        <taxon>Pseudonocardiaceae</taxon>
        <taxon>Pseudonocardia</taxon>
    </lineage>
</organism>
<feature type="region of interest" description="Disordered" evidence="1">
    <location>
        <begin position="166"/>
        <end position="292"/>
    </location>
</feature>
<keyword evidence="3" id="KW-1185">Reference proteome</keyword>
<proteinExistence type="predicted"/>
<protein>
    <submittedName>
        <fullName evidence="2">IniB N-terminal domain-containing protein</fullName>
    </submittedName>
</protein>
<name>A0ABW1J068_9PSEU</name>
<feature type="compositionally biased region" description="Basic and acidic residues" evidence="1">
    <location>
        <begin position="237"/>
        <end position="261"/>
    </location>
</feature>
<dbReference type="InterPro" id="IPR049709">
    <property type="entry name" value="IniB-like_N"/>
</dbReference>
<dbReference type="NCBIfam" id="NF038175">
    <property type="entry name" value="IniB_NTERM"/>
    <property type="match status" value="1"/>
</dbReference>
<feature type="compositionally biased region" description="Low complexity" evidence="1">
    <location>
        <begin position="166"/>
        <end position="176"/>
    </location>
</feature>
<gene>
    <name evidence="2" type="ORF">ACFQE5_07870</name>
</gene>
<dbReference type="RefSeq" id="WP_379584164.1">
    <property type="nucleotide sequence ID" value="NZ_JBHSQW010000015.1"/>
</dbReference>
<evidence type="ECO:0000256" key="1">
    <source>
        <dbReference type="SAM" id="MobiDB-lite"/>
    </source>
</evidence>
<dbReference type="EMBL" id="JBHSQW010000015">
    <property type="protein sequence ID" value="MFC5994126.1"/>
    <property type="molecule type" value="Genomic_DNA"/>
</dbReference>